<gene>
    <name evidence="1" type="ORF">WK53_26275</name>
</gene>
<sequence>MQRGFKTATVGRINLIRSVADILFGQFTLSAFKTGKVRDYFIGGRAISILTAEFRRECSPHNAI</sequence>
<organism evidence="1 2">
    <name type="scientific">Burkholderia ubonensis</name>
    <dbReference type="NCBI Taxonomy" id="101571"/>
    <lineage>
        <taxon>Bacteria</taxon>
        <taxon>Pseudomonadati</taxon>
        <taxon>Pseudomonadota</taxon>
        <taxon>Betaproteobacteria</taxon>
        <taxon>Burkholderiales</taxon>
        <taxon>Burkholderiaceae</taxon>
        <taxon>Burkholderia</taxon>
        <taxon>Burkholderia cepacia complex</taxon>
    </lineage>
</organism>
<evidence type="ECO:0000313" key="2">
    <source>
        <dbReference type="Proteomes" id="UP000056732"/>
    </source>
</evidence>
<dbReference type="EMBL" id="LPDO01000031">
    <property type="protein sequence ID" value="KVT59067.1"/>
    <property type="molecule type" value="Genomic_DNA"/>
</dbReference>
<comment type="caution">
    <text evidence="1">The sequence shown here is derived from an EMBL/GenBank/DDBJ whole genome shotgun (WGS) entry which is preliminary data.</text>
</comment>
<name>A0AAW3NEW4_9BURK</name>
<dbReference type="AlphaFoldDB" id="A0AAW3NEW4"/>
<protein>
    <submittedName>
        <fullName evidence="1">Uncharacterized protein</fullName>
    </submittedName>
</protein>
<evidence type="ECO:0000313" key="1">
    <source>
        <dbReference type="EMBL" id="KVT59067.1"/>
    </source>
</evidence>
<reference evidence="1 2" key="1">
    <citation type="submission" date="2015-11" db="EMBL/GenBank/DDBJ databases">
        <title>Expanding the genomic diversity of Burkholderia species for the development of highly accurate diagnostics.</title>
        <authorList>
            <person name="Sahl J."/>
            <person name="Keim P."/>
            <person name="Wagner D."/>
        </authorList>
    </citation>
    <scope>NUCLEOTIDE SEQUENCE [LARGE SCALE GENOMIC DNA]</scope>
    <source>
        <strain evidence="1 2">MSMB1137WGS</strain>
    </source>
</reference>
<dbReference type="Proteomes" id="UP000056732">
    <property type="component" value="Unassembled WGS sequence"/>
</dbReference>
<proteinExistence type="predicted"/>
<accession>A0AAW3NEW4</accession>